<keyword evidence="2" id="KW-1185">Reference proteome</keyword>
<dbReference type="EMBL" id="QURN01000011">
    <property type="protein sequence ID" value="RFC66806.1"/>
    <property type="molecule type" value="Genomic_DNA"/>
</dbReference>
<gene>
    <name evidence="1" type="ORF">DY251_14850</name>
</gene>
<dbReference type="AlphaFoldDB" id="A0A371XC49"/>
<proteinExistence type="predicted"/>
<dbReference type="RefSeq" id="WP_116624697.1">
    <property type="nucleotide sequence ID" value="NZ_QURN01000011.1"/>
</dbReference>
<sequence>MAVAWIGNREVTGEQAARRAAELLVASSCPVFSLNGDVHAWRAAIMLAERVGAAYDQLDGGVLARELALFTGKGAITVAPGEMRRRADCIVIVGELPAVSRGWMKELVASPPDLSGGGKRDVFRVGTGLGSGKEIAAGDGAAQTLAALRAQLSGRVSAVPVKNIEAFRKALEKAAYTAFVYSGAGLDELGIEMLQGVVADINKTKRAAMVLLPASDDAWGGALVSTWMTGFAPRTGFGRGMPEYDPWRFDVARMIADGEADLHLVMSAGKQALALPRKMNAIAIAHTDKPVTHAAVTIRIGAAGVDHEAVRYSSRTGTLVLVEAAKPSSHLSAMSAIRLIAEALPC</sequence>
<evidence type="ECO:0000313" key="1">
    <source>
        <dbReference type="EMBL" id="RFC66806.1"/>
    </source>
</evidence>
<name>A0A371XC49_9HYPH</name>
<dbReference type="Proteomes" id="UP000262379">
    <property type="component" value="Unassembled WGS sequence"/>
</dbReference>
<accession>A0A371XC49</accession>
<comment type="caution">
    <text evidence="1">The sequence shown here is derived from an EMBL/GenBank/DDBJ whole genome shotgun (WGS) entry which is preliminary data.</text>
</comment>
<reference evidence="2" key="1">
    <citation type="submission" date="2018-08" db="EMBL/GenBank/DDBJ databases">
        <authorList>
            <person name="Im W.T."/>
        </authorList>
    </citation>
    <scope>NUCLEOTIDE SEQUENCE [LARGE SCALE GENOMIC DNA]</scope>
    <source>
        <strain evidence="2">LA-28</strain>
    </source>
</reference>
<organism evidence="1 2">
    <name type="scientific">Mesorhizobium denitrificans</name>
    <dbReference type="NCBI Taxonomy" id="2294114"/>
    <lineage>
        <taxon>Bacteria</taxon>
        <taxon>Pseudomonadati</taxon>
        <taxon>Pseudomonadota</taxon>
        <taxon>Alphaproteobacteria</taxon>
        <taxon>Hyphomicrobiales</taxon>
        <taxon>Phyllobacteriaceae</taxon>
        <taxon>Mesorhizobium</taxon>
    </lineage>
</organism>
<evidence type="ECO:0000313" key="2">
    <source>
        <dbReference type="Proteomes" id="UP000262379"/>
    </source>
</evidence>
<protein>
    <submittedName>
        <fullName evidence="1">Tungsten formylmethanofuran dehydrogenase</fullName>
    </submittedName>
</protein>